<dbReference type="AlphaFoldDB" id="A0A2C9DXZ4"/>
<accession>A0A2C9DXZ4</accession>
<evidence type="ECO:0000313" key="3">
    <source>
        <dbReference type="Proteomes" id="UP000002162"/>
    </source>
</evidence>
<keyword evidence="1" id="KW-1133">Transmembrane helix</keyword>
<dbReference type="GeneID" id="29672556"/>
<proteinExistence type="predicted"/>
<dbReference type="RefSeq" id="WP_006688961.1">
    <property type="nucleotide sequence ID" value="NC_010503.1"/>
</dbReference>
<gene>
    <name evidence="2" type="ordered locus">UPA3_0283</name>
</gene>
<dbReference type="KEGG" id="upa:UPA3_0283"/>
<evidence type="ECO:0000256" key="1">
    <source>
        <dbReference type="SAM" id="Phobius"/>
    </source>
</evidence>
<dbReference type="HOGENOM" id="CLU_1111019_0_0_14"/>
<keyword evidence="1" id="KW-0472">Membrane</keyword>
<keyword evidence="1" id="KW-0812">Transmembrane</keyword>
<dbReference type="EMBL" id="CP000942">
    <property type="protein sequence ID" value="ACA32724.1"/>
    <property type="molecule type" value="Genomic_DNA"/>
</dbReference>
<name>A0A2C9DXZ4_UREP2</name>
<dbReference type="Proteomes" id="UP000002162">
    <property type="component" value="Chromosome"/>
</dbReference>
<organism evidence="2 3">
    <name type="scientific">Ureaplasma parvum serovar 3 (strain ATCC 27815 / 27 / NCTC 11736)</name>
    <dbReference type="NCBI Taxonomy" id="505682"/>
    <lineage>
        <taxon>Bacteria</taxon>
        <taxon>Bacillati</taxon>
        <taxon>Mycoplasmatota</taxon>
        <taxon>Mycoplasmoidales</taxon>
        <taxon>Mycoplasmoidaceae</taxon>
        <taxon>Ureaplasma</taxon>
    </lineage>
</organism>
<feature type="transmembrane region" description="Helical" evidence="1">
    <location>
        <begin position="206"/>
        <end position="231"/>
    </location>
</feature>
<reference evidence="2 3" key="1">
    <citation type="submission" date="2008-02" db="EMBL/GenBank/DDBJ databases">
        <title>Genome sequence of Ureaplasma parvum serovar 3.</title>
        <authorList>
            <person name="Methe B.A."/>
            <person name="Glass J."/>
            <person name="Waites K."/>
            <person name="Shrivastava S."/>
        </authorList>
    </citation>
    <scope>NUCLEOTIDE SEQUENCE [LARGE SCALE GENOMIC DNA]</scope>
    <source>
        <strain evidence="3">ATCC 27815 / 27 / NCTC 11736</strain>
    </source>
</reference>
<evidence type="ECO:0000313" key="2">
    <source>
        <dbReference type="EMBL" id="ACA32724.1"/>
    </source>
</evidence>
<protein>
    <submittedName>
        <fullName evidence="2">Uncharacterized protein</fullName>
    </submittedName>
</protein>
<sequence>MEQIRNLIDLQIKLKPIQKAFYDAWSKTFINGIDNNKETHEQNKKIILEIYMILKVFLNKNRDIISKIPLNQVKKIANDILEKEIILEQPLVDYYYQSSSCFILIPYLIQILYQSYHLNKPIYKIMCKFIIRNNLALFKEWDLIERQTLEIIKLKTNLIEDNNKAINLFSCEQRELQHNRFVKLFNNFILVYWTKREVKYIEAIRFLMYFIWIPIIFIVLLILILGLYFGLSNSESLKSSTQFLLDLFIIN</sequence>